<dbReference type="STRING" id="571298.SAMN04488026_100642"/>
<keyword evidence="3" id="KW-1185">Reference proteome</keyword>
<reference evidence="2 3" key="1">
    <citation type="submission" date="2016-10" db="EMBL/GenBank/DDBJ databases">
        <authorList>
            <person name="de Groot N.N."/>
        </authorList>
    </citation>
    <scope>NUCLEOTIDE SEQUENCE [LARGE SCALE GENOMIC DNA]</scope>
    <source>
        <strain evidence="2 3">DSM 25294</strain>
    </source>
</reference>
<name>A0A1G8MTF0_9RHOB</name>
<dbReference type="EMBL" id="FNEK01000006">
    <property type="protein sequence ID" value="SDI71136.1"/>
    <property type="molecule type" value="Genomic_DNA"/>
</dbReference>
<proteinExistence type="predicted"/>
<accession>A0A1G8MTF0</accession>
<gene>
    <name evidence="2" type="ORF">SAMN04488026_100642</name>
</gene>
<dbReference type="Proteomes" id="UP000199382">
    <property type="component" value="Unassembled WGS sequence"/>
</dbReference>
<keyword evidence="1" id="KW-1133">Transmembrane helix</keyword>
<organism evidence="2 3">
    <name type="scientific">Aliiruegeria lutimaris</name>
    <dbReference type="NCBI Taxonomy" id="571298"/>
    <lineage>
        <taxon>Bacteria</taxon>
        <taxon>Pseudomonadati</taxon>
        <taxon>Pseudomonadota</taxon>
        <taxon>Alphaproteobacteria</taxon>
        <taxon>Rhodobacterales</taxon>
        <taxon>Roseobacteraceae</taxon>
        <taxon>Aliiruegeria</taxon>
    </lineage>
</organism>
<feature type="transmembrane region" description="Helical" evidence="1">
    <location>
        <begin position="111"/>
        <end position="130"/>
    </location>
</feature>
<dbReference type="RefSeq" id="WP_342028769.1">
    <property type="nucleotide sequence ID" value="NZ_FNEK01000006.1"/>
</dbReference>
<sequence>MAPAMALSRDRMARLPNLAVALGRQSVYHEEKPGRARRASTPELPMAALARLLLILFVVLSVVYVSLSFYSRAIRRDKLEEEWDEEIRSGDREAFIREGLDDYDHSLRRKLILGVYVVPIVLIGIIIYFTNYN</sequence>
<dbReference type="AlphaFoldDB" id="A0A1G8MTF0"/>
<evidence type="ECO:0000313" key="3">
    <source>
        <dbReference type="Proteomes" id="UP000199382"/>
    </source>
</evidence>
<evidence type="ECO:0000256" key="1">
    <source>
        <dbReference type="SAM" id="Phobius"/>
    </source>
</evidence>
<evidence type="ECO:0000313" key="2">
    <source>
        <dbReference type="EMBL" id="SDI71136.1"/>
    </source>
</evidence>
<feature type="transmembrane region" description="Helical" evidence="1">
    <location>
        <begin position="48"/>
        <end position="70"/>
    </location>
</feature>
<keyword evidence="1" id="KW-0472">Membrane</keyword>
<protein>
    <submittedName>
        <fullName evidence="2">Uncharacterized protein</fullName>
    </submittedName>
</protein>
<keyword evidence="1" id="KW-0812">Transmembrane</keyword>